<dbReference type="GO" id="GO:0016887">
    <property type="term" value="F:ATP hydrolysis activity"/>
    <property type="evidence" value="ECO:0007669"/>
    <property type="project" value="InterPro"/>
</dbReference>
<proteinExistence type="inferred from homology"/>
<evidence type="ECO:0000256" key="5">
    <source>
        <dbReference type="ARBA" id="ARBA00022840"/>
    </source>
</evidence>
<protein>
    <submittedName>
        <fullName evidence="8">ABC-2 type transport system ATP-binding protein</fullName>
    </submittedName>
</protein>
<feature type="domain" description="ABC transporter" evidence="7">
    <location>
        <begin position="5"/>
        <end position="228"/>
    </location>
</feature>
<dbReference type="PROSITE" id="PS00211">
    <property type="entry name" value="ABC_TRANSPORTER_1"/>
    <property type="match status" value="1"/>
</dbReference>
<dbReference type="InterPro" id="IPR027417">
    <property type="entry name" value="P-loop_NTPase"/>
</dbReference>
<dbReference type="Pfam" id="PF00005">
    <property type="entry name" value="ABC_tran"/>
    <property type="match status" value="1"/>
</dbReference>
<comment type="similarity">
    <text evidence="2">Belongs to the ABC transporter superfamily.</text>
</comment>
<dbReference type="RefSeq" id="WP_253758997.1">
    <property type="nucleotide sequence ID" value="NZ_BAABKA010000055.1"/>
</dbReference>
<evidence type="ECO:0000256" key="4">
    <source>
        <dbReference type="ARBA" id="ARBA00022741"/>
    </source>
</evidence>
<dbReference type="GO" id="GO:0005886">
    <property type="term" value="C:plasma membrane"/>
    <property type="evidence" value="ECO:0007669"/>
    <property type="project" value="UniProtKB-SubCell"/>
</dbReference>
<comment type="subcellular location">
    <subcellularLocation>
        <location evidence="1">Cell membrane</location>
        <topology evidence="1">Peripheral membrane protein</topology>
    </subcellularLocation>
</comment>
<dbReference type="AlphaFoldDB" id="A0A9X2KAG4"/>
<evidence type="ECO:0000256" key="3">
    <source>
        <dbReference type="ARBA" id="ARBA00022448"/>
    </source>
</evidence>
<dbReference type="InterPro" id="IPR003593">
    <property type="entry name" value="AAA+_ATPase"/>
</dbReference>
<dbReference type="InterPro" id="IPR050763">
    <property type="entry name" value="ABC_transporter_ATP-binding"/>
</dbReference>
<dbReference type="Proteomes" id="UP001139648">
    <property type="component" value="Unassembled WGS sequence"/>
</dbReference>
<accession>A0A9X2KAG4</accession>
<keyword evidence="3" id="KW-0813">Transport</keyword>
<dbReference type="EMBL" id="JAMZEB010000002">
    <property type="protein sequence ID" value="MCP2365589.1"/>
    <property type="molecule type" value="Genomic_DNA"/>
</dbReference>
<dbReference type="GO" id="GO:0046677">
    <property type="term" value="P:response to antibiotic"/>
    <property type="evidence" value="ECO:0007669"/>
    <property type="project" value="UniProtKB-KW"/>
</dbReference>
<keyword evidence="9" id="KW-1185">Reference proteome</keyword>
<keyword evidence="5 8" id="KW-0067">ATP-binding</keyword>
<evidence type="ECO:0000313" key="9">
    <source>
        <dbReference type="Proteomes" id="UP001139648"/>
    </source>
</evidence>
<dbReference type="InterPro" id="IPR017871">
    <property type="entry name" value="ABC_transporter-like_CS"/>
</dbReference>
<dbReference type="SUPFAM" id="SSF52540">
    <property type="entry name" value="P-loop containing nucleoside triphosphate hydrolases"/>
    <property type="match status" value="1"/>
</dbReference>
<dbReference type="Gene3D" id="3.40.50.300">
    <property type="entry name" value="P-loop containing nucleotide triphosphate hydrolases"/>
    <property type="match status" value="1"/>
</dbReference>
<evidence type="ECO:0000259" key="7">
    <source>
        <dbReference type="PROSITE" id="PS50893"/>
    </source>
</evidence>
<reference evidence="8" key="1">
    <citation type="submission" date="2022-06" db="EMBL/GenBank/DDBJ databases">
        <title>Sequencing the genomes of 1000 actinobacteria strains.</title>
        <authorList>
            <person name="Klenk H.-P."/>
        </authorList>
    </citation>
    <scope>NUCLEOTIDE SEQUENCE</scope>
    <source>
        <strain evidence="8">DSM 46694</strain>
    </source>
</reference>
<dbReference type="CDD" id="cd03230">
    <property type="entry name" value="ABC_DR_subfamily_A"/>
    <property type="match status" value="1"/>
</dbReference>
<dbReference type="GO" id="GO:0005524">
    <property type="term" value="F:ATP binding"/>
    <property type="evidence" value="ECO:0007669"/>
    <property type="project" value="UniProtKB-KW"/>
</dbReference>
<evidence type="ECO:0000256" key="2">
    <source>
        <dbReference type="ARBA" id="ARBA00005417"/>
    </source>
</evidence>
<dbReference type="InterPro" id="IPR003439">
    <property type="entry name" value="ABC_transporter-like_ATP-bd"/>
</dbReference>
<dbReference type="PANTHER" id="PTHR42711:SF5">
    <property type="entry name" value="ABC TRANSPORTER ATP-BINDING PROTEIN NATA"/>
    <property type="match status" value="1"/>
</dbReference>
<organism evidence="8 9">
    <name type="scientific">Nonomuraea thailandensis</name>
    <dbReference type="NCBI Taxonomy" id="1188745"/>
    <lineage>
        <taxon>Bacteria</taxon>
        <taxon>Bacillati</taxon>
        <taxon>Actinomycetota</taxon>
        <taxon>Actinomycetes</taxon>
        <taxon>Streptosporangiales</taxon>
        <taxon>Streptosporangiaceae</taxon>
        <taxon>Nonomuraea</taxon>
    </lineage>
</organism>
<keyword evidence="4" id="KW-0547">Nucleotide-binding</keyword>
<evidence type="ECO:0000256" key="1">
    <source>
        <dbReference type="ARBA" id="ARBA00004202"/>
    </source>
</evidence>
<dbReference type="PANTHER" id="PTHR42711">
    <property type="entry name" value="ABC TRANSPORTER ATP-BINDING PROTEIN"/>
    <property type="match status" value="1"/>
</dbReference>
<sequence>MTAVVQAEGLTKYYGRRRGLEDLTLEIQPGEIFGYLGPNGAGKTTTLRLLLDVIRPTSGTVRVLGGAPREPATRARIGYLPGELVLEGRDRAVDYLRFLGRVRGGVPASRIEALAERFDADLTVPMRKLSKGNKQKIGLIQAFMHEPEFVILDEPTMGLDPLVQQEFLALVREVRTSGRTVLMSSHVLAEVESVSDRVGIVRSGRLVAVENVAALREKAVRRVELHFESPVPPAAFENLPGVRDLRVEGAGVRCTIDGRPDALIKAAAQFTVVHLVSAEPDLEEIFLTYYSDEEEHDDRQKPA</sequence>
<evidence type="ECO:0000256" key="6">
    <source>
        <dbReference type="ARBA" id="ARBA00023251"/>
    </source>
</evidence>
<name>A0A9X2KAG4_9ACTN</name>
<dbReference type="PROSITE" id="PS50893">
    <property type="entry name" value="ABC_TRANSPORTER_2"/>
    <property type="match status" value="1"/>
</dbReference>
<comment type="caution">
    <text evidence="8">The sequence shown here is derived from an EMBL/GenBank/DDBJ whole genome shotgun (WGS) entry which is preliminary data.</text>
</comment>
<dbReference type="SMART" id="SM00382">
    <property type="entry name" value="AAA"/>
    <property type="match status" value="1"/>
</dbReference>
<gene>
    <name evidence="8" type="ORF">HD597_012609</name>
</gene>
<keyword evidence="6" id="KW-0046">Antibiotic resistance</keyword>
<evidence type="ECO:0000313" key="8">
    <source>
        <dbReference type="EMBL" id="MCP2365589.1"/>
    </source>
</evidence>